<gene>
    <name evidence="10" type="ORF">GW779_06740</name>
</gene>
<keyword evidence="2" id="KW-1003">Cell membrane</keyword>
<evidence type="ECO:0000256" key="9">
    <source>
        <dbReference type="SAM" id="Phobius"/>
    </source>
</evidence>
<dbReference type="AlphaFoldDB" id="A0A8J8CHL8"/>
<keyword evidence="4 9" id="KW-0812">Transmembrane</keyword>
<keyword evidence="6 9" id="KW-1133">Transmembrane helix</keyword>
<evidence type="ECO:0000313" key="10">
    <source>
        <dbReference type="EMBL" id="NCS92076.1"/>
    </source>
</evidence>
<name>A0A8J8CHL8_9ARCH</name>
<reference evidence="10" key="1">
    <citation type="submission" date="2019-11" db="EMBL/GenBank/DDBJ databases">
        <title>Lipid analysis of CO2-rich subsurface aquifers suggests an autotrophy-based deep biosphere with lysolipids enriched in CPR bacteria.</title>
        <authorList>
            <person name="Probst A.J."/>
            <person name="Elling F.J."/>
            <person name="Castelle C.J."/>
            <person name="Zhu Q."/>
            <person name="Elvert M."/>
            <person name="Birarda G."/>
            <person name="Holman H.-Y."/>
            <person name="Lane K.R."/>
            <person name="Ladd B."/>
            <person name="Ryan M.C."/>
            <person name="Woyke T."/>
            <person name="Hinrichs K.-U."/>
            <person name="Banfield J.F."/>
        </authorList>
    </citation>
    <scope>NUCLEOTIDE SEQUENCE</scope>
    <source>
        <strain evidence="10">CG_2015-04_33_537</strain>
    </source>
</reference>
<feature type="transmembrane region" description="Helical" evidence="9">
    <location>
        <begin position="62"/>
        <end position="81"/>
    </location>
</feature>
<dbReference type="GO" id="GO:0005886">
    <property type="term" value="C:plasma membrane"/>
    <property type="evidence" value="ECO:0007669"/>
    <property type="project" value="UniProtKB-SubCell"/>
</dbReference>
<evidence type="ECO:0000313" key="11">
    <source>
        <dbReference type="Proteomes" id="UP000738826"/>
    </source>
</evidence>
<dbReference type="NCBIfam" id="TIGR04178">
    <property type="entry name" value="exo_archaeo"/>
    <property type="match status" value="1"/>
</dbReference>
<keyword evidence="5" id="KW-0378">Hydrolase</keyword>
<evidence type="ECO:0000256" key="7">
    <source>
        <dbReference type="ARBA" id="ARBA00023136"/>
    </source>
</evidence>
<dbReference type="GO" id="GO:0008233">
    <property type="term" value="F:peptidase activity"/>
    <property type="evidence" value="ECO:0007669"/>
    <property type="project" value="UniProtKB-KW"/>
</dbReference>
<evidence type="ECO:0008006" key="12">
    <source>
        <dbReference type="Google" id="ProtNLM"/>
    </source>
</evidence>
<dbReference type="InterPro" id="IPR019127">
    <property type="entry name" value="Exosortase"/>
</dbReference>
<proteinExistence type="predicted"/>
<protein>
    <recommendedName>
        <fullName evidence="12">Exosortase/archaeosortase family protein</fullName>
    </recommendedName>
</protein>
<keyword evidence="7 9" id="KW-0472">Membrane</keyword>
<evidence type="ECO:0000256" key="1">
    <source>
        <dbReference type="ARBA" id="ARBA00004651"/>
    </source>
</evidence>
<evidence type="ECO:0000256" key="6">
    <source>
        <dbReference type="ARBA" id="ARBA00022989"/>
    </source>
</evidence>
<dbReference type="EMBL" id="JAACQH010000175">
    <property type="protein sequence ID" value="NCS92076.1"/>
    <property type="molecule type" value="Genomic_DNA"/>
</dbReference>
<feature type="region of interest" description="Disordered" evidence="8">
    <location>
        <begin position="1"/>
        <end position="22"/>
    </location>
</feature>
<accession>A0A8J8CHL8</accession>
<dbReference type="GO" id="GO:0006508">
    <property type="term" value="P:proteolysis"/>
    <property type="evidence" value="ECO:0007669"/>
    <property type="project" value="UniProtKB-KW"/>
</dbReference>
<feature type="transmembrane region" description="Helical" evidence="9">
    <location>
        <begin position="122"/>
        <end position="142"/>
    </location>
</feature>
<evidence type="ECO:0000256" key="3">
    <source>
        <dbReference type="ARBA" id="ARBA00022670"/>
    </source>
</evidence>
<evidence type="ECO:0000256" key="8">
    <source>
        <dbReference type="SAM" id="MobiDB-lite"/>
    </source>
</evidence>
<evidence type="ECO:0000256" key="2">
    <source>
        <dbReference type="ARBA" id="ARBA00022475"/>
    </source>
</evidence>
<evidence type="ECO:0000256" key="5">
    <source>
        <dbReference type="ARBA" id="ARBA00022801"/>
    </source>
</evidence>
<feature type="transmembrane region" description="Helical" evidence="9">
    <location>
        <begin position="187"/>
        <end position="206"/>
    </location>
</feature>
<dbReference type="Pfam" id="PF09721">
    <property type="entry name" value="Exosortase_EpsH"/>
    <property type="match status" value="1"/>
</dbReference>
<comment type="caution">
    <text evidence="10">The sequence shown here is derived from an EMBL/GenBank/DDBJ whole genome shotgun (WGS) entry which is preliminary data.</text>
</comment>
<keyword evidence="3" id="KW-0645">Protease</keyword>
<sequence>MAKKKRKNIGISEEETKKDQKNFEKDVKKELKEPERKDFWKDVKFPLIEKIMTLFDNKSFKFIFFFAVFIIIFYILFLIFVDKISFVREFVALNVGFLLNLFGIKAITQNSIISMGNFSMEVIFECTPLFTMLIFFACVLAYPTNKKAKIKGILFGGILIYFIDILRLFSLAIIGKMNPEIFNYIHTYLWQITLIIVILAIWLFWIDKFTKVNIQR</sequence>
<feature type="transmembrane region" description="Helical" evidence="9">
    <location>
        <begin position="154"/>
        <end position="175"/>
    </location>
</feature>
<dbReference type="Proteomes" id="UP000738826">
    <property type="component" value="Unassembled WGS sequence"/>
</dbReference>
<evidence type="ECO:0000256" key="4">
    <source>
        <dbReference type="ARBA" id="ARBA00022692"/>
    </source>
</evidence>
<dbReference type="InterPro" id="IPR026392">
    <property type="entry name" value="Exo/Archaeosortase_dom"/>
</dbReference>
<comment type="subcellular location">
    <subcellularLocation>
        <location evidence="1">Cell membrane</location>
        <topology evidence="1">Multi-pass membrane protein</topology>
    </subcellularLocation>
</comment>
<organism evidence="10 11">
    <name type="scientific">Candidatus Altarchaeum hamiconexum</name>
    <dbReference type="NCBI Taxonomy" id="1803513"/>
    <lineage>
        <taxon>Archaea</taxon>
        <taxon>Candidatus Altarchaeota</taxon>
        <taxon>Candidatus Altiarchaeia</taxon>
        <taxon>Candidatus Altarchaeales</taxon>
        <taxon>Candidatus Altarchaeaceae</taxon>
        <taxon>Candidatus Altarchaeum</taxon>
    </lineage>
</organism>